<accession>A0ABR5FB78</accession>
<protein>
    <recommendedName>
        <fullName evidence="3">RiboL-PSP-HEPN domain-containing protein</fullName>
    </recommendedName>
</protein>
<dbReference type="EMBL" id="LDPO01000021">
    <property type="protein sequence ID" value="KLO26524.1"/>
    <property type="molecule type" value="Genomic_DNA"/>
</dbReference>
<sequence length="253" mass="28133">MISAEIAEALAPVLRLQTELEDTPLSDAQAVVRAAVRAIEHCNTWATHGTLDWVAFIKEYLLDVYTVDAFAHRAVTDVFDAAVRYLPDHTPGAPAQPDLDAIRRDITTDDWSNRIIRSRTVAHTAALRRIYTDHWLARRLAELDDTLGSAGALAAAFQQEQSRVDARVDRLRRQRNAAIHGGTLSAAACETIALFAQRIARMALNNVVRAIVDNDTVNAHTKARRDEYRQRSDNLKQSGDLEYLFGIPTPPSV</sequence>
<name>A0ABR5FB78_9MYCO</name>
<keyword evidence="2" id="KW-1185">Reference proteome</keyword>
<organism evidence="1 2">
    <name type="scientific">Mycolicibacter heraklionensis</name>
    <dbReference type="NCBI Taxonomy" id="512402"/>
    <lineage>
        <taxon>Bacteria</taxon>
        <taxon>Bacillati</taxon>
        <taxon>Actinomycetota</taxon>
        <taxon>Actinomycetes</taxon>
        <taxon>Mycobacteriales</taxon>
        <taxon>Mycobacteriaceae</taxon>
        <taxon>Mycolicibacter</taxon>
    </lineage>
</organism>
<comment type="caution">
    <text evidence="1">The sequence shown here is derived from an EMBL/GenBank/DDBJ whole genome shotgun (WGS) entry which is preliminary data.</text>
</comment>
<gene>
    <name evidence="1" type="ORF">ABW16_19445</name>
</gene>
<proteinExistence type="predicted"/>
<evidence type="ECO:0000313" key="2">
    <source>
        <dbReference type="Proteomes" id="UP000036464"/>
    </source>
</evidence>
<evidence type="ECO:0008006" key="3">
    <source>
        <dbReference type="Google" id="ProtNLM"/>
    </source>
</evidence>
<dbReference type="Proteomes" id="UP000036464">
    <property type="component" value="Unassembled WGS sequence"/>
</dbReference>
<reference evidence="1 2" key="1">
    <citation type="submission" date="2015-05" db="EMBL/GenBank/DDBJ databases">
        <title>Genome sequence of Mycobacterium heraklionense Davo strain.</title>
        <authorList>
            <person name="Greninger A.L."/>
            <person name="Cunningham G."/>
            <person name="Miller S."/>
        </authorList>
    </citation>
    <scope>NUCLEOTIDE SEQUENCE [LARGE SCALE GENOMIC DNA]</scope>
    <source>
        <strain evidence="1 2">Davo</strain>
    </source>
</reference>
<evidence type="ECO:0000313" key="1">
    <source>
        <dbReference type="EMBL" id="KLO26524.1"/>
    </source>
</evidence>